<keyword evidence="10" id="KW-0732">Signal</keyword>
<dbReference type="VEuPathDB" id="FungiDB:AMAG_19630"/>
<reference evidence="11 12" key="1">
    <citation type="submission" date="2009-11" db="EMBL/GenBank/DDBJ databases">
        <title>Annotation of Allomyces macrogynus ATCC 38327.</title>
        <authorList>
            <consortium name="The Broad Institute Genome Sequencing Platform"/>
            <person name="Russ C."/>
            <person name="Cuomo C."/>
            <person name="Burger G."/>
            <person name="Gray M.W."/>
            <person name="Holland P.W.H."/>
            <person name="King N."/>
            <person name="Lang F.B.F."/>
            <person name="Roger A.J."/>
            <person name="Ruiz-Trillo I."/>
            <person name="Young S.K."/>
            <person name="Zeng Q."/>
            <person name="Gargeya S."/>
            <person name="Fitzgerald M."/>
            <person name="Haas B."/>
            <person name="Abouelleil A."/>
            <person name="Alvarado L."/>
            <person name="Arachchi H.M."/>
            <person name="Berlin A."/>
            <person name="Chapman S.B."/>
            <person name="Gearin G."/>
            <person name="Goldberg J."/>
            <person name="Griggs A."/>
            <person name="Gujja S."/>
            <person name="Hansen M."/>
            <person name="Heiman D."/>
            <person name="Howarth C."/>
            <person name="Larimer J."/>
            <person name="Lui A."/>
            <person name="MacDonald P.J.P."/>
            <person name="McCowen C."/>
            <person name="Montmayeur A."/>
            <person name="Murphy C."/>
            <person name="Neiman D."/>
            <person name="Pearson M."/>
            <person name="Priest M."/>
            <person name="Roberts A."/>
            <person name="Saif S."/>
            <person name="Shea T."/>
            <person name="Sisk P."/>
            <person name="Stolte C."/>
            <person name="Sykes S."/>
            <person name="Wortman J."/>
            <person name="Nusbaum C."/>
            <person name="Birren B."/>
        </authorList>
    </citation>
    <scope>NUCLEOTIDE SEQUENCE [LARGE SCALE GENOMIC DNA]</scope>
    <source>
        <strain evidence="11 12">ATCC 38327</strain>
    </source>
</reference>
<protein>
    <recommendedName>
        <fullName evidence="13">Cytochrome P450</fullName>
    </recommendedName>
</protein>
<dbReference type="EMBL" id="GG745353">
    <property type="protein sequence ID" value="KNE67489.1"/>
    <property type="molecule type" value="Genomic_DNA"/>
</dbReference>
<keyword evidence="12" id="KW-1185">Reference proteome</keyword>
<dbReference type="InterPro" id="IPR050479">
    <property type="entry name" value="CYP11_CYP27_families"/>
</dbReference>
<dbReference type="Pfam" id="PF00067">
    <property type="entry name" value="p450"/>
    <property type="match status" value="1"/>
</dbReference>
<evidence type="ECO:0000313" key="12">
    <source>
        <dbReference type="Proteomes" id="UP000054350"/>
    </source>
</evidence>
<organism evidence="11 12">
    <name type="scientific">Allomyces macrogynus (strain ATCC 38327)</name>
    <name type="common">Allomyces javanicus var. macrogynus</name>
    <dbReference type="NCBI Taxonomy" id="578462"/>
    <lineage>
        <taxon>Eukaryota</taxon>
        <taxon>Fungi</taxon>
        <taxon>Fungi incertae sedis</taxon>
        <taxon>Blastocladiomycota</taxon>
        <taxon>Blastocladiomycetes</taxon>
        <taxon>Blastocladiales</taxon>
        <taxon>Blastocladiaceae</taxon>
        <taxon>Allomyces</taxon>
    </lineage>
</organism>
<comment type="similarity">
    <text evidence="2 9">Belongs to the cytochrome P450 family.</text>
</comment>
<keyword evidence="3 8" id="KW-0349">Heme</keyword>
<reference evidence="12" key="2">
    <citation type="submission" date="2009-11" db="EMBL/GenBank/DDBJ databases">
        <title>The Genome Sequence of Allomyces macrogynus strain ATCC 38327.</title>
        <authorList>
            <consortium name="The Broad Institute Genome Sequencing Platform"/>
            <person name="Russ C."/>
            <person name="Cuomo C."/>
            <person name="Shea T."/>
            <person name="Young S.K."/>
            <person name="Zeng Q."/>
            <person name="Koehrsen M."/>
            <person name="Haas B."/>
            <person name="Borodovsky M."/>
            <person name="Guigo R."/>
            <person name="Alvarado L."/>
            <person name="Berlin A."/>
            <person name="Borenstein D."/>
            <person name="Chen Z."/>
            <person name="Engels R."/>
            <person name="Freedman E."/>
            <person name="Gellesch M."/>
            <person name="Goldberg J."/>
            <person name="Griggs A."/>
            <person name="Gujja S."/>
            <person name="Heiman D."/>
            <person name="Hepburn T."/>
            <person name="Howarth C."/>
            <person name="Jen D."/>
            <person name="Larson L."/>
            <person name="Lewis B."/>
            <person name="Mehta T."/>
            <person name="Park D."/>
            <person name="Pearson M."/>
            <person name="Roberts A."/>
            <person name="Saif S."/>
            <person name="Shenoy N."/>
            <person name="Sisk P."/>
            <person name="Stolte C."/>
            <person name="Sykes S."/>
            <person name="Walk T."/>
            <person name="White J."/>
            <person name="Yandava C."/>
            <person name="Burger G."/>
            <person name="Gray M.W."/>
            <person name="Holland P.W.H."/>
            <person name="King N."/>
            <person name="Lang F.B.F."/>
            <person name="Roger A.J."/>
            <person name="Ruiz-Trillo I."/>
            <person name="Lander E."/>
            <person name="Nusbaum C."/>
        </authorList>
    </citation>
    <scope>NUCLEOTIDE SEQUENCE [LARGE SCALE GENOMIC DNA]</scope>
    <source>
        <strain evidence="12">ATCC 38327</strain>
    </source>
</reference>
<dbReference type="GO" id="GO:0020037">
    <property type="term" value="F:heme binding"/>
    <property type="evidence" value="ECO:0007669"/>
    <property type="project" value="InterPro"/>
</dbReference>
<dbReference type="GO" id="GO:0016705">
    <property type="term" value="F:oxidoreductase activity, acting on paired donors, with incorporation or reduction of molecular oxygen"/>
    <property type="evidence" value="ECO:0007669"/>
    <property type="project" value="InterPro"/>
</dbReference>
<dbReference type="PANTHER" id="PTHR24279:SF120">
    <property type="entry name" value="CYTOCHROME P450"/>
    <property type="match status" value="1"/>
</dbReference>
<evidence type="ECO:0000256" key="10">
    <source>
        <dbReference type="SAM" id="SignalP"/>
    </source>
</evidence>
<dbReference type="PANTHER" id="PTHR24279">
    <property type="entry name" value="CYTOCHROME P450"/>
    <property type="match status" value="1"/>
</dbReference>
<dbReference type="GO" id="GO:0004497">
    <property type="term" value="F:monooxygenase activity"/>
    <property type="evidence" value="ECO:0007669"/>
    <property type="project" value="UniProtKB-KW"/>
</dbReference>
<dbReference type="Proteomes" id="UP000054350">
    <property type="component" value="Unassembled WGS sequence"/>
</dbReference>
<dbReference type="SUPFAM" id="SSF48264">
    <property type="entry name" value="Cytochrome P450"/>
    <property type="match status" value="1"/>
</dbReference>
<keyword evidence="7 9" id="KW-0503">Monooxygenase</keyword>
<dbReference type="PRINTS" id="PR00463">
    <property type="entry name" value="EP450I"/>
</dbReference>
<dbReference type="PRINTS" id="PR00385">
    <property type="entry name" value="P450"/>
</dbReference>
<feature type="binding site" description="axial binding residue" evidence="8">
    <location>
        <position position="495"/>
    </location>
    <ligand>
        <name>heme</name>
        <dbReference type="ChEBI" id="CHEBI:30413"/>
    </ligand>
    <ligandPart>
        <name>Fe</name>
        <dbReference type="ChEBI" id="CHEBI:18248"/>
    </ligandPart>
</feature>
<accession>A0A0L0SYW0</accession>
<evidence type="ECO:0000256" key="8">
    <source>
        <dbReference type="PIRSR" id="PIRSR602401-1"/>
    </source>
</evidence>
<feature type="chain" id="PRO_5005548308" description="Cytochrome P450" evidence="10">
    <location>
        <begin position="18"/>
        <end position="554"/>
    </location>
</feature>
<dbReference type="STRING" id="578462.A0A0L0SYW0"/>
<gene>
    <name evidence="11" type="ORF">AMAG_19630</name>
</gene>
<evidence type="ECO:0000256" key="4">
    <source>
        <dbReference type="ARBA" id="ARBA00022723"/>
    </source>
</evidence>
<dbReference type="GO" id="GO:0005506">
    <property type="term" value="F:iron ion binding"/>
    <property type="evidence" value="ECO:0007669"/>
    <property type="project" value="InterPro"/>
</dbReference>
<evidence type="ECO:0000256" key="3">
    <source>
        <dbReference type="ARBA" id="ARBA00022617"/>
    </source>
</evidence>
<evidence type="ECO:0000313" key="11">
    <source>
        <dbReference type="EMBL" id="KNE67489.1"/>
    </source>
</evidence>
<sequence length="554" mass="60901">MMIRSRAALMYCARAAAICTVRVPVVATSTNIGIRTKATAVGTANASTCSKLPPPDLSARADPAAAPAPKPFEAIPRVPTLPVLGAALEFARLEPKNTGQKFHEVVKKLSAKYGPIVRVRMPGEARDTVLITDADMVAEVLRAEGPIPRRRHVPTWEYYRKQNGLPMGLVLDDGEDWKRLRSAVQTPIFPPKNAHNYCSAINPATAQAMEVIKEGLRRAGPRTLAGEDLFAMEEITMRWSLEAVTTIILGQRLGALDAEPNPLALEMIRANNTAVNTTGPVFIMPEFVWRNQLTPAAREHFEAIKTITDLATRIMNTTLTECAKDPAKLHGTFLGHVLQRDATITRDEMLATAVDLLFAGIDTTARSLLNIMNLLGRHPDMQAKLRDEINAVVGTDPAVAVNATHLAQFKYLKNVIKEAMRLYMIVPVNARILPRDAVVGGHLLPQGSEVLLGSQAIAHKAKYFADPLTFNPDRWESKDIHPFASLQFGFGPRMCVGRRIAEMEMSVFLAHLLRRFEIMPAHAPKEMLYNVLLSSAGPMPLKFRPLSAMMASTL</sequence>
<keyword evidence="5 9" id="KW-0560">Oxidoreductase</keyword>
<evidence type="ECO:0000256" key="1">
    <source>
        <dbReference type="ARBA" id="ARBA00001971"/>
    </source>
</evidence>
<evidence type="ECO:0008006" key="13">
    <source>
        <dbReference type="Google" id="ProtNLM"/>
    </source>
</evidence>
<evidence type="ECO:0000256" key="9">
    <source>
        <dbReference type="RuleBase" id="RU000461"/>
    </source>
</evidence>
<dbReference type="AlphaFoldDB" id="A0A0L0SYW0"/>
<evidence type="ECO:0000256" key="5">
    <source>
        <dbReference type="ARBA" id="ARBA00023002"/>
    </source>
</evidence>
<proteinExistence type="inferred from homology"/>
<dbReference type="Gene3D" id="1.10.630.10">
    <property type="entry name" value="Cytochrome P450"/>
    <property type="match status" value="1"/>
</dbReference>
<dbReference type="eggNOG" id="KOG0159">
    <property type="taxonomic scope" value="Eukaryota"/>
</dbReference>
<keyword evidence="4 8" id="KW-0479">Metal-binding</keyword>
<dbReference type="InterPro" id="IPR017972">
    <property type="entry name" value="Cyt_P450_CS"/>
</dbReference>
<keyword evidence="6 8" id="KW-0408">Iron</keyword>
<dbReference type="PROSITE" id="PS00086">
    <property type="entry name" value="CYTOCHROME_P450"/>
    <property type="match status" value="1"/>
</dbReference>
<evidence type="ECO:0000256" key="7">
    <source>
        <dbReference type="ARBA" id="ARBA00023033"/>
    </source>
</evidence>
<dbReference type="InterPro" id="IPR001128">
    <property type="entry name" value="Cyt_P450"/>
</dbReference>
<dbReference type="OMA" id="QVANYAM"/>
<feature type="signal peptide" evidence="10">
    <location>
        <begin position="1"/>
        <end position="17"/>
    </location>
</feature>
<dbReference type="CDD" id="cd11054">
    <property type="entry name" value="CYP24A1-like"/>
    <property type="match status" value="1"/>
</dbReference>
<evidence type="ECO:0000256" key="6">
    <source>
        <dbReference type="ARBA" id="ARBA00023004"/>
    </source>
</evidence>
<comment type="cofactor">
    <cofactor evidence="1 8">
        <name>heme</name>
        <dbReference type="ChEBI" id="CHEBI:30413"/>
    </cofactor>
</comment>
<evidence type="ECO:0000256" key="2">
    <source>
        <dbReference type="ARBA" id="ARBA00010617"/>
    </source>
</evidence>
<dbReference type="OrthoDB" id="1470350at2759"/>
<dbReference type="InterPro" id="IPR036396">
    <property type="entry name" value="Cyt_P450_sf"/>
</dbReference>
<dbReference type="InterPro" id="IPR002401">
    <property type="entry name" value="Cyt_P450_E_grp-I"/>
</dbReference>
<name>A0A0L0SYW0_ALLM3</name>